<gene>
    <name evidence="1" type="ORF">BJ138DRAFT_1111102</name>
</gene>
<comment type="caution">
    <text evidence="1">The sequence shown here is derived from an EMBL/GenBank/DDBJ whole genome shotgun (WGS) entry which is preliminary data.</text>
</comment>
<accession>A0ACB8AK67</accession>
<dbReference type="EMBL" id="MU267623">
    <property type="protein sequence ID" value="KAH7913860.1"/>
    <property type="molecule type" value="Genomic_DNA"/>
</dbReference>
<organism evidence="1 2">
    <name type="scientific">Hygrophoropsis aurantiaca</name>
    <dbReference type="NCBI Taxonomy" id="72124"/>
    <lineage>
        <taxon>Eukaryota</taxon>
        <taxon>Fungi</taxon>
        <taxon>Dikarya</taxon>
        <taxon>Basidiomycota</taxon>
        <taxon>Agaricomycotina</taxon>
        <taxon>Agaricomycetes</taxon>
        <taxon>Agaricomycetidae</taxon>
        <taxon>Boletales</taxon>
        <taxon>Coniophorineae</taxon>
        <taxon>Hygrophoropsidaceae</taxon>
        <taxon>Hygrophoropsis</taxon>
    </lineage>
</organism>
<sequence length="511" mass="58519">MHRALIISEILNEIIAYFPGSDKALVALAATCRTFQDPALAVRWKRLYDFKSLIPLFPSDLWRELHPFNIEESDPSFYEFRRLPLNEDWIHFEQYTSRVRQIEIHCEAFEGMVRFMTTLSMRYLYNPSHAQRHLFPNLRELVWHSQDITELPFVTLFFPPSLRSLALQFDDDDERAPSLLLLLESQCLALTPLRMYGCLGSDSVFSRALESRSCRQLESLDCGEIDELALWHLSQLPTLKDLSVRLPDLISTHMVCGDWFVKLQTLSLTADDMTPIISFLQLAPLSLKGIKIHVMVAGVSPSLSPSQVLSTISSRLCHKVLTNIRIRVALCQPRFEITLDITALRPLCLFSKLRSIHIDRFCSFELNDDDLTELATAWPLLEELTLGPNRGWQRTSGITFKGLATLLRACPLLHTLALVIDATRLCDISLTGSEVLNDRIETLLLGDSIIERPAAVALILDDLFWSLKHVDAWLMTDRADEKLRYTPLWDEVNSHLLIGQSRKTHRTTVRR</sequence>
<evidence type="ECO:0000313" key="1">
    <source>
        <dbReference type="EMBL" id="KAH7913860.1"/>
    </source>
</evidence>
<protein>
    <submittedName>
        <fullName evidence="1">Uncharacterized protein</fullName>
    </submittedName>
</protein>
<evidence type="ECO:0000313" key="2">
    <source>
        <dbReference type="Proteomes" id="UP000790377"/>
    </source>
</evidence>
<keyword evidence="2" id="KW-1185">Reference proteome</keyword>
<proteinExistence type="predicted"/>
<dbReference type="Proteomes" id="UP000790377">
    <property type="component" value="Unassembled WGS sequence"/>
</dbReference>
<name>A0ACB8AK67_9AGAM</name>
<reference evidence="1" key="1">
    <citation type="journal article" date="2021" name="New Phytol.">
        <title>Evolutionary innovations through gain and loss of genes in the ectomycorrhizal Boletales.</title>
        <authorList>
            <person name="Wu G."/>
            <person name="Miyauchi S."/>
            <person name="Morin E."/>
            <person name="Kuo A."/>
            <person name="Drula E."/>
            <person name="Varga T."/>
            <person name="Kohler A."/>
            <person name="Feng B."/>
            <person name="Cao Y."/>
            <person name="Lipzen A."/>
            <person name="Daum C."/>
            <person name="Hundley H."/>
            <person name="Pangilinan J."/>
            <person name="Johnson J."/>
            <person name="Barry K."/>
            <person name="LaButti K."/>
            <person name="Ng V."/>
            <person name="Ahrendt S."/>
            <person name="Min B."/>
            <person name="Choi I.G."/>
            <person name="Park H."/>
            <person name="Plett J.M."/>
            <person name="Magnuson J."/>
            <person name="Spatafora J.W."/>
            <person name="Nagy L.G."/>
            <person name="Henrissat B."/>
            <person name="Grigoriev I.V."/>
            <person name="Yang Z.L."/>
            <person name="Xu J."/>
            <person name="Martin F.M."/>
        </authorList>
    </citation>
    <scope>NUCLEOTIDE SEQUENCE</scope>
    <source>
        <strain evidence="1">ATCC 28755</strain>
    </source>
</reference>